<keyword evidence="9" id="KW-0413">Isomerase</keyword>
<dbReference type="Pfam" id="PF03796">
    <property type="entry name" value="DnaB_C"/>
    <property type="match status" value="1"/>
</dbReference>
<dbReference type="SMART" id="SM00382">
    <property type="entry name" value="AAA"/>
    <property type="match status" value="1"/>
</dbReference>
<evidence type="ECO:0000256" key="13">
    <source>
        <dbReference type="SAM" id="MobiDB-lite"/>
    </source>
</evidence>
<evidence type="ECO:0000256" key="6">
    <source>
        <dbReference type="ARBA" id="ARBA00022806"/>
    </source>
</evidence>
<dbReference type="InterPro" id="IPR007694">
    <property type="entry name" value="DNA_helicase_DnaB-like_C"/>
</dbReference>
<evidence type="ECO:0000256" key="12">
    <source>
        <dbReference type="RuleBase" id="RU362085"/>
    </source>
</evidence>
<dbReference type="PANTHER" id="PTHR30153:SF2">
    <property type="entry name" value="REPLICATIVE DNA HELICASE"/>
    <property type="match status" value="1"/>
</dbReference>
<evidence type="ECO:0000256" key="4">
    <source>
        <dbReference type="ARBA" id="ARBA00022741"/>
    </source>
</evidence>
<evidence type="ECO:0000256" key="3">
    <source>
        <dbReference type="ARBA" id="ARBA00022705"/>
    </source>
</evidence>
<name>A0ABX1VBA2_9PLAN</name>
<dbReference type="Gene3D" id="1.10.860.10">
    <property type="entry name" value="DNAb Helicase, Chain A"/>
    <property type="match status" value="1"/>
</dbReference>
<dbReference type="RefSeq" id="WP_171184635.1">
    <property type="nucleotide sequence ID" value="NZ_WTPX01000023.1"/>
</dbReference>
<dbReference type="InterPro" id="IPR003593">
    <property type="entry name" value="AAA+_ATPase"/>
</dbReference>
<keyword evidence="5 12" id="KW-0378">Hydrolase</keyword>
<dbReference type="PROSITE" id="PS51199">
    <property type="entry name" value="SF4_HELICASE"/>
    <property type="match status" value="1"/>
</dbReference>
<feature type="domain" description="SF4 helicase" evidence="14">
    <location>
        <begin position="215"/>
        <end position="479"/>
    </location>
</feature>
<dbReference type="InterPro" id="IPR027417">
    <property type="entry name" value="P-loop_NTPase"/>
</dbReference>
<evidence type="ECO:0000256" key="7">
    <source>
        <dbReference type="ARBA" id="ARBA00022840"/>
    </source>
</evidence>
<dbReference type="GO" id="GO:0003678">
    <property type="term" value="F:DNA helicase activity"/>
    <property type="evidence" value="ECO:0007669"/>
    <property type="project" value="UniProtKB-EC"/>
</dbReference>
<evidence type="ECO:0000256" key="2">
    <source>
        <dbReference type="ARBA" id="ARBA00022515"/>
    </source>
</evidence>
<dbReference type="InterPro" id="IPR007693">
    <property type="entry name" value="DNA_helicase_DnaB-like_N"/>
</dbReference>
<dbReference type="Proteomes" id="UP000609651">
    <property type="component" value="Unassembled WGS sequence"/>
</dbReference>
<feature type="region of interest" description="Disordered" evidence="13">
    <location>
        <begin position="1"/>
        <end position="49"/>
    </location>
</feature>
<keyword evidence="8 12" id="KW-0238">DNA-binding</keyword>
<dbReference type="SUPFAM" id="SSF48024">
    <property type="entry name" value="N-terminal domain of DnaB helicase"/>
    <property type="match status" value="1"/>
</dbReference>
<evidence type="ECO:0000256" key="11">
    <source>
        <dbReference type="NCBIfam" id="TIGR00665"/>
    </source>
</evidence>
<keyword evidence="6 12" id="KW-0347">Helicase</keyword>
<dbReference type="Pfam" id="PF00772">
    <property type="entry name" value="DnaB"/>
    <property type="match status" value="1"/>
</dbReference>
<dbReference type="CDD" id="cd00984">
    <property type="entry name" value="DnaB_C"/>
    <property type="match status" value="1"/>
</dbReference>
<dbReference type="EC" id="5.6.2.3" evidence="11 12"/>
<dbReference type="InterPro" id="IPR036185">
    <property type="entry name" value="DNA_heli_DnaB-like_N_sf"/>
</dbReference>
<keyword evidence="4 12" id="KW-0547">Nucleotide-binding</keyword>
<evidence type="ECO:0000256" key="10">
    <source>
        <dbReference type="ARBA" id="ARBA00048954"/>
    </source>
</evidence>
<proteinExistence type="inferred from homology"/>
<keyword evidence="2 12" id="KW-0639">Primosome</keyword>
<gene>
    <name evidence="15" type="primary">dnaC</name>
    <name evidence="15" type="ORF">LzC2_11150</name>
</gene>
<sequence>MSDRFDSAPAPWDAPDSGRSEGRGLSKRKKGGEGSAGIDRTGALPPQNLDAERGVLGSLLVMNEAIDDVAEFLTADHFYSDRHRAIYEAILKLSESGARGIDLVTVADKLAQTGMLEEAGGLVYLDEVCASVPHAAHAKYYAEIVREKAVQRSLIYACTDVLTECYDSSRPVQEVLDSAEQKIFAISESQDGGEKIAIDQILQMAWDRIEERANSDGDATGLPTGFLDLDQKTNGFQPAELIILAARPSMGKTALVCNFAEAIADKTGKGVLLFSLEQSKLELAERFLCIRARVNGHKLRAADFDDAERHRLMVASGELNEMPLFIDDKPGRTVSQIAAIARRLKRQSDLGIIIVDYLQLVEPEDKKVPREQQIAFISRRLKFIAKELDIPVIALAQLNRGVELREDKRPRLADLRESGAIEQDADLIAFLHRPEMYDAEDRPGEAEIVIAKHRSGPTGIVTLTWRAECMRFEDYAGTAGPDYAVSEGF</sequence>
<keyword evidence="7 12" id="KW-0067">ATP-binding</keyword>
<evidence type="ECO:0000256" key="8">
    <source>
        <dbReference type="ARBA" id="ARBA00023125"/>
    </source>
</evidence>
<reference evidence="15 16" key="1">
    <citation type="journal article" date="2020" name="Syst. Appl. Microbiol.">
        <title>Alienimonas chondri sp. nov., a novel planctomycete isolated from the biofilm of the red alga Chondrus crispus.</title>
        <authorList>
            <person name="Vitorino I."/>
            <person name="Albuquerque L."/>
            <person name="Wiegand S."/>
            <person name="Kallscheuer N."/>
            <person name="da Costa M.S."/>
            <person name="Lobo-da-Cunha A."/>
            <person name="Jogler C."/>
            <person name="Lage O.M."/>
        </authorList>
    </citation>
    <scope>NUCLEOTIDE SEQUENCE [LARGE SCALE GENOMIC DNA]</scope>
    <source>
        <strain evidence="15 16">LzC2</strain>
    </source>
</reference>
<evidence type="ECO:0000256" key="1">
    <source>
        <dbReference type="ARBA" id="ARBA00008428"/>
    </source>
</evidence>
<evidence type="ECO:0000313" key="15">
    <source>
        <dbReference type="EMBL" id="NNJ25053.1"/>
    </source>
</evidence>
<keyword evidence="16" id="KW-1185">Reference proteome</keyword>
<dbReference type="GO" id="GO:0016787">
    <property type="term" value="F:hydrolase activity"/>
    <property type="evidence" value="ECO:0007669"/>
    <property type="project" value="UniProtKB-KW"/>
</dbReference>
<comment type="similarity">
    <text evidence="1 12">Belongs to the helicase family. DnaB subfamily.</text>
</comment>
<dbReference type="InterPro" id="IPR016136">
    <property type="entry name" value="DNA_helicase_N/primase_C"/>
</dbReference>
<protein>
    <recommendedName>
        <fullName evidence="11 12">Replicative DNA helicase</fullName>
        <ecNumber evidence="11 12">5.6.2.3</ecNumber>
    </recommendedName>
</protein>
<comment type="catalytic activity">
    <reaction evidence="10 12">
        <text>ATP + H2O = ADP + phosphate + H(+)</text>
        <dbReference type="Rhea" id="RHEA:13065"/>
        <dbReference type="ChEBI" id="CHEBI:15377"/>
        <dbReference type="ChEBI" id="CHEBI:15378"/>
        <dbReference type="ChEBI" id="CHEBI:30616"/>
        <dbReference type="ChEBI" id="CHEBI:43474"/>
        <dbReference type="ChEBI" id="CHEBI:456216"/>
        <dbReference type="EC" id="5.6.2.3"/>
    </reaction>
</comment>
<dbReference type="SUPFAM" id="SSF52540">
    <property type="entry name" value="P-loop containing nucleoside triphosphate hydrolases"/>
    <property type="match status" value="1"/>
</dbReference>
<organism evidence="15 16">
    <name type="scientific">Alienimonas chondri</name>
    <dbReference type="NCBI Taxonomy" id="2681879"/>
    <lineage>
        <taxon>Bacteria</taxon>
        <taxon>Pseudomonadati</taxon>
        <taxon>Planctomycetota</taxon>
        <taxon>Planctomycetia</taxon>
        <taxon>Planctomycetales</taxon>
        <taxon>Planctomycetaceae</taxon>
        <taxon>Alienimonas</taxon>
    </lineage>
</organism>
<keyword evidence="3 12" id="KW-0235">DNA replication</keyword>
<comment type="caution">
    <text evidence="15">The sequence shown here is derived from an EMBL/GenBank/DDBJ whole genome shotgun (WGS) entry which is preliminary data.</text>
</comment>
<dbReference type="PANTHER" id="PTHR30153">
    <property type="entry name" value="REPLICATIVE DNA HELICASE DNAB"/>
    <property type="match status" value="1"/>
</dbReference>
<evidence type="ECO:0000259" key="14">
    <source>
        <dbReference type="PROSITE" id="PS51199"/>
    </source>
</evidence>
<dbReference type="EMBL" id="WTPX01000023">
    <property type="protein sequence ID" value="NNJ25053.1"/>
    <property type="molecule type" value="Genomic_DNA"/>
</dbReference>
<dbReference type="NCBIfam" id="TIGR00665">
    <property type="entry name" value="DnaB"/>
    <property type="match status" value="1"/>
</dbReference>
<dbReference type="InterPro" id="IPR007692">
    <property type="entry name" value="DNA_helicase_DnaB"/>
</dbReference>
<accession>A0ABX1VBA2</accession>
<comment type="function">
    <text evidence="12">The main replicative DNA helicase, it participates in initiation and elongation during chromosome replication. Travels ahead of the DNA replisome, separating dsDNA into templates for DNA synthesis. A processive ATP-dependent 5'-3' DNA helicase it has DNA-dependent ATPase activity.</text>
</comment>
<evidence type="ECO:0000256" key="5">
    <source>
        <dbReference type="ARBA" id="ARBA00022801"/>
    </source>
</evidence>
<evidence type="ECO:0000256" key="9">
    <source>
        <dbReference type="ARBA" id="ARBA00023235"/>
    </source>
</evidence>
<dbReference type="Gene3D" id="3.40.50.300">
    <property type="entry name" value="P-loop containing nucleotide triphosphate hydrolases"/>
    <property type="match status" value="1"/>
</dbReference>
<evidence type="ECO:0000313" key="16">
    <source>
        <dbReference type="Proteomes" id="UP000609651"/>
    </source>
</evidence>